<proteinExistence type="predicted"/>
<evidence type="ECO:0000313" key="2">
    <source>
        <dbReference type="Proteomes" id="UP001634394"/>
    </source>
</evidence>
<organism evidence="1 2">
    <name type="scientific">Sinanodonta woodiana</name>
    <name type="common">Chinese pond mussel</name>
    <name type="synonym">Anodonta woodiana</name>
    <dbReference type="NCBI Taxonomy" id="1069815"/>
    <lineage>
        <taxon>Eukaryota</taxon>
        <taxon>Metazoa</taxon>
        <taxon>Spiralia</taxon>
        <taxon>Lophotrochozoa</taxon>
        <taxon>Mollusca</taxon>
        <taxon>Bivalvia</taxon>
        <taxon>Autobranchia</taxon>
        <taxon>Heteroconchia</taxon>
        <taxon>Palaeoheterodonta</taxon>
        <taxon>Unionida</taxon>
        <taxon>Unionoidea</taxon>
        <taxon>Unionidae</taxon>
        <taxon>Unioninae</taxon>
        <taxon>Sinanodonta</taxon>
    </lineage>
</organism>
<keyword evidence="2" id="KW-1185">Reference proteome</keyword>
<dbReference type="Proteomes" id="UP001634394">
    <property type="component" value="Unassembled WGS sequence"/>
</dbReference>
<dbReference type="AlphaFoldDB" id="A0ABD3X8B3"/>
<dbReference type="EMBL" id="JBJQND010000003">
    <property type="protein sequence ID" value="KAL3882499.1"/>
    <property type="molecule type" value="Genomic_DNA"/>
</dbReference>
<name>A0ABD3X8B3_SINWO</name>
<protein>
    <submittedName>
        <fullName evidence="1">Uncharacterized protein</fullName>
    </submittedName>
</protein>
<accession>A0ABD3X8B3</accession>
<gene>
    <name evidence="1" type="ORF">ACJMK2_028836</name>
</gene>
<evidence type="ECO:0000313" key="1">
    <source>
        <dbReference type="EMBL" id="KAL3882499.1"/>
    </source>
</evidence>
<reference evidence="1 2" key="1">
    <citation type="submission" date="2024-11" db="EMBL/GenBank/DDBJ databases">
        <title>Chromosome-level genome assembly of the freshwater bivalve Anodonta woodiana.</title>
        <authorList>
            <person name="Chen X."/>
        </authorList>
    </citation>
    <scope>NUCLEOTIDE SEQUENCE [LARGE SCALE GENOMIC DNA]</scope>
    <source>
        <strain evidence="1">MN2024</strain>
        <tissue evidence="1">Gills</tissue>
    </source>
</reference>
<comment type="caution">
    <text evidence="1">The sequence shown here is derived from an EMBL/GenBank/DDBJ whole genome shotgun (WGS) entry which is preliminary data.</text>
</comment>
<sequence length="104" mass="11615">MWSFDMGVNKIFPPPPELHLLHHLTMVRNLSIRFLRSQKFVGWFNGAWSNILVTVPMVLAHKAGIPETLLCMPFVLSAASLSLQMAESLSPAIPQCMQKVVAKT</sequence>